<gene>
    <name evidence="1" type="ORF">HPB51_017344</name>
</gene>
<keyword evidence="2" id="KW-1185">Reference proteome</keyword>
<reference evidence="1" key="2">
    <citation type="submission" date="2021-09" db="EMBL/GenBank/DDBJ databases">
        <authorList>
            <person name="Jia N."/>
            <person name="Wang J."/>
            <person name="Shi W."/>
            <person name="Du L."/>
            <person name="Sun Y."/>
            <person name="Zhan W."/>
            <person name="Jiang J."/>
            <person name="Wang Q."/>
            <person name="Zhang B."/>
            <person name="Ji P."/>
            <person name="Sakyi L.B."/>
            <person name="Cui X."/>
            <person name="Yuan T."/>
            <person name="Jiang B."/>
            <person name="Yang W."/>
            <person name="Lam T.T.-Y."/>
            <person name="Chang Q."/>
            <person name="Ding S."/>
            <person name="Wang X."/>
            <person name="Zhu J."/>
            <person name="Ruan X."/>
            <person name="Zhao L."/>
            <person name="Wei J."/>
            <person name="Que T."/>
            <person name="Du C."/>
            <person name="Cheng J."/>
            <person name="Dai P."/>
            <person name="Han X."/>
            <person name="Huang E."/>
            <person name="Gao Y."/>
            <person name="Liu J."/>
            <person name="Shao H."/>
            <person name="Ye R."/>
            <person name="Li L."/>
            <person name="Wei W."/>
            <person name="Wang X."/>
            <person name="Wang C."/>
            <person name="Huo Q."/>
            <person name="Li W."/>
            <person name="Guo W."/>
            <person name="Chen H."/>
            <person name="Chen S."/>
            <person name="Zhou L."/>
            <person name="Zhou L."/>
            <person name="Ni X."/>
            <person name="Tian J."/>
            <person name="Zhou Y."/>
            <person name="Sheng Y."/>
            <person name="Liu T."/>
            <person name="Pan Y."/>
            <person name="Xia L."/>
            <person name="Li J."/>
            <person name="Zhao F."/>
            <person name="Cao W."/>
        </authorList>
    </citation>
    <scope>NUCLEOTIDE SEQUENCE</scope>
    <source>
        <strain evidence="1">Rmic-2018</strain>
        <tissue evidence="1">Larvae</tissue>
    </source>
</reference>
<dbReference type="Proteomes" id="UP000821866">
    <property type="component" value="Chromosome 2"/>
</dbReference>
<dbReference type="AlphaFoldDB" id="A0A9J6EHM8"/>
<proteinExistence type="predicted"/>
<evidence type="ECO:0000313" key="1">
    <source>
        <dbReference type="EMBL" id="KAH8033894.1"/>
    </source>
</evidence>
<dbReference type="EMBL" id="JABSTU010000004">
    <property type="protein sequence ID" value="KAH8033894.1"/>
    <property type="molecule type" value="Genomic_DNA"/>
</dbReference>
<name>A0A9J6EHM8_RHIMP</name>
<accession>A0A9J6EHM8</accession>
<sequence>MGFLIVATDFEQERRVVQENVLPELQRHCASLGVDVELLDLQQGQDPRLRPVDATLRELEDCHARSLGCFLLVSVPILLLFGQETAQLLDKWRSYFEKVGARFAMTSDGTECAYSDSAKSLLAPLPRLNRRLPPPVRGLHILLIFPQWQERQEWQERRRCPTVVSFH</sequence>
<comment type="caution">
    <text evidence="1">The sequence shown here is derived from an EMBL/GenBank/DDBJ whole genome shotgun (WGS) entry which is preliminary data.</text>
</comment>
<reference evidence="1" key="1">
    <citation type="journal article" date="2020" name="Cell">
        <title>Large-Scale Comparative Analyses of Tick Genomes Elucidate Their Genetic Diversity and Vector Capacities.</title>
        <authorList>
            <consortium name="Tick Genome and Microbiome Consortium (TIGMIC)"/>
            <person name="Jia N."/>
            <person name="Wang J."/>
            <person name="Shi W."/>
            <person name="Du L."/>
            <person name="Sun Y."/>
            <person name="Zhan W."/>
            <person name="Jiang J.F."/>
            <person name="Wang Q."/>
            <person name="Zhang B."/>
            <person name="Ji P."/>
            <person name="Bell-Sakyi L."/>
            <person name="Cui X.M."/>
            <person name="Yuan T.T."/>
            <person name="Jiang B.G."/>
            <person name="Yang W.F."/>
            <person name="Lam T.T."/>
            <person name="Chang Q.C."/>
            <person name="Ding S.J."/>
            <person name="Wang X.J."/>
            <person name="Zhu J.G."/>
            <person name="Ruan X.D."/>
            <person name="Zhao L."/>
            <person name="Wei J.T."/>
            <person name="Ye R.Z."/>
            <person name="Que T.C."/>
            <person name="Du C.H."/>
            <person name="Zhou Y.H."/>
            <person name="Cheng J.X."/>
            <person name="Dai P.F."/>
            <person name="Guo W.B."/>
            <person name="Han X.H."/>
            <person name="Huang E.J."/>
            <person name="Li L.F."/>
            <person name="Wei W."/>
            <person name="Gao Y.C."/>
            <person name="Liu J.Z."/>
            <person name="Shao H.Z."/>
            <person name="Wang X."/>
            <person name="Wang C.C."/>
            <person name="Yang T.C."/>
            <person name="Huo Q.B."/>
            <person name="Li W."/>
            <person name="Chen H.Y."/>
            <person name="Chen S.E."/>
            <person name="Zhou L.G."/>
            <person name="Ni X.B."/>
            <person name="Tian J.H."/>
            <person name="Sheng Y."/>
            <person name="Liu T."/>
            <person name="Pan Y.S."/>
            <person name="Xia L.Y."/>
            <person name="Li J."/>
            <person name="Zhao F."/>
            <person name="Cao W.C."/>
        </authorList>
    </citation>
    <scope>NUCLEOTIDE SEQUENCE</scope>
    <source>
        <strain evidence="1">Rmic-2018</strain>
    </source>
</reference>
<protein>
    <submittedName>
        <fullName evidence="1">Uncharacterized protein</fullName>
    </submittedName>
</protein>
<organism evidence="1 2">
    <name type="scientific">Rhipicephalus microplus</name>
    <name type="common">Cattle tick</name>
    <name type="synonym">Boophilus microplus</name>
    <dbReference type="NCBI Taxonomy" id="6941"/>
    <lineage>
        <taxon>Eukaryota</taxon>
        <taxon>Metazoa</taxon>
        <taxon>Ecdysozoa</taxon>
        <taxon>Arthropoda</taxon>
        <taxon>Chelicerata</taxon>
        <taxon>Arachnida</taxon>
        <taxon>Acari</taxon>
        <taxon>Parasitiformes</taxon>
        <taxon>Ixodida</taxon>
        <taxon>Ixodoidea</taxon>
        <taxon>Ixodidae</taxon>
        <taxon>Rhipicephalinae</taxon>
        <taxon>Rhipicephalus</taxon>
        <taxon>Boophilus</taxon>
    </lineage>
</organism>
<evidence type="ECO:0000313" key="2">
    <source>
        <dbReference type="Proteomes" id="UP000821866"/>
    </source>
</evidence>